<evidence type="ECO:0000313" key="1">
    <source>
        <dbReference type="EMBL" id="SQC91968.1"/>
    </source>
</evidence>
<gene>
    <name evidence="1" type="ORF">NCTC12120_05150</name>
</gene>
<sequence>MTVTPLFIRNHPLSGTEQFQIDSNLLSQLLPASPEGAKTRLFHLPLPDGAVISLHTEYAETTVDGYALYGVQPDNRAIYAFIGVTGDSTVGFHLAGSVYLEEQNYIIEPAGAGQVTISPAPPLTELFHLHAGEIRTPVATSTDGLPLLQPVGEDNTSPAEIAILALYPAALETAIAGGVAGITAVVNKMQIALNIAFRNTGIAAQGKITVDKLDVLKQTEVTALLKEVVIFDWSKNAFVRGPAWQAVSELRDARKADVVALLAPTLRGRYVFTGSPAVFRSRRVPATLSLIMPR</sequence>
<accession>A0A2X3IHV6</accession>
<evidence type="ECO:0000313" key="2">
    <source>
        <dbReference type="Proteomes" id="UP000251197"/>
    </source>
</evidence>
<protein>
    <submittedName>
        <fullName evidence="1">Uncharacterized protein</fullName>
    </submittedName>
</protein>
<dbReference type="Proteomes" id="UP000251197">
    <property type="component" value="Unassembled WGS sequence"/>
</dbReference>
<reference evidence="1 2" key="1">
    <citation type="submission" date="2018-06" db="EMBL/GenBank/DDBJ databases">
        <authorList>
            <consortium name="Pathogen Informatics"/>
            <person name="Doyle S."/>
        </authorList>
    </citation>
    <scope>NUCLEOTIDE SEQUENCE [LARGE SCALE GENOMIC DNA]</scope>
    <source>
        <strain evidence="1 2">NCTC12120</strain>
    </source>
</reference>
<proteinExistence type="predicted"/>
<organism evidence="1 2">
    <name type="scientific">Cedecea neteri</name>
    <dbReference type="NCBI Taxonomy" id="158822"/>
    <lineage>
        <taxon>Bacteria</taxon>
        <taxon>Pseudomonadati</taxon>
        <taxon>Pseudomonadota</taxon>
        <taxon>Gammaproteobacteria</taxon>
        <taxon>Enterobacterales</taxon>
        <taxon>Enterobacteriaceae</taxon>
        <taxon>Cedecea</taxon>
    </lineage>
</organism>
<name>A0A2X3IHV6_9ENTR</name>
<dbReference type="EMBL" id="UAVU01000009">
    <property type="protein sequence ID" value="SQC91968.1"/>
    <property type="molecule type" value="Genomic_DNA"/>
</dbReference>
<dbReference type="AlphaFoldDB" id="A0A2X3IHV6"/>